<comment type="caution">
    <text evidence="1">The sequence shown here is derived from an EMBL/GenBank/DDBJ whole genome shotgun (WGS) entry which is preliminary data.</text>
</comment>
<organism evidence="1 2">
    <name type="scientific">Geodia barretti</name>
    <name type="common">Barrett's horny sponge</name>
    <dbReference type="NCBI Taxonomy" id="519541"/>
    <lineage>
        <taxon>Eukaryota</taxon>
        <taxon>Metazoa</taxon>
        <taxon>Porifera</taxon>
        <taxon>Demospongiae</taxon>
        <taxon>Heteroscleromorpha</taxon>
        <taxon>Tetractinellida</taxon>
        <taxon>Astrophorina</taxon>
        <taxon>Geodiidae</taxon>
        <taxon>Geodia</taxon>
    </lineage>
</organism>
<proteinExistence type="predicted"/>
<sequence length="105" mass="11922">MFILHRCPAGSRCCCFRRGRGGTGRSGVVWTEMRRRRGGRTGMVVGQLKEEIILKTHSLSQCNATARSPIILLVAHSCLVKLVFQSLDVLFHLPERERSQYNENH</sequence>
<name>A0AA35S2E5_GEOBA</name>
<dbReference type="EMBL" id="CASHTH010001891">
    <property type="protein sequence ID" value="CAI8021367.1"/>
    <property type="molecule type" value="Genomic_DNA"/>
</dbReference>
<protein>
    <submittedName>
        <fullName evidence="1">Uncharacterized protein</fullName>
    </submittedName>
</protein>
<evidence type="ECO:0000313" key="2">
    <source>
        <dbReference type="Proteomes" id="UP001174909"/>
    </source>
</evidence>
<dbReference type="Proteomes" id="UP001174909">
    <property type="component" value="Unassembled WGS sequence"/>
</dbReference>
<dbReference type="AlphaFoldDB" id="A0AA35S2E5"/>
<reference evidence="1" key="1">
    <citation type="submission" date="2023-03" db="EMBL/GenBank/DDBJ databases">
        <authorList>
            <person name="Steffen K."/>
            <person name="Cardenas P."/>
        </authorList>
    </citation>
    <scope>NUCLEOTIDE SEQUENCE</scope>
</reference>
<evidence type="ECO:0000313" key="1">
    <source>
        <dbReference type="EMBL" id="CAI8021367.1"/>
    </source>
</evidence>
<gene>
    <name evidence="1" type="ORF">GBAR_LOCUS12684</name>
</gene>
<accession>A0AA35S2E5</accession>
<keyword evidence="2" id="KW-1185">Reference proteome</keyword>